<keyword evidence="2" id="KW-1185">Reference proteome</keyword>
<proteinExistence type="predicted"/>
<sequence length="112" mass="12763">MAPNHWEMKNKLSVKSEDFGSWGFAFESFKSNTWKFLIQRHAKDMLSLHGCSKEGNALYQLHLVKAQTARTFIPKEFRLVEAFGYTLGGFFLAHYDDSPAGIFDEVGMLSAH</sequence>
<dbReference type="InterPro" id="IPR039343">
    <property type="entry name" value="NDX1-like"/>
</dbReference>
<dbReference type="Proteomes" id="UP000316621">
    <property type="component" value="Chromosome 5"/>
</dbReference>
<dbReference type="EMBL" id="CM010719">
    <property type="protein sequence ID" value="RZC60506.1"/>
    <property type="molecule type" value="Genomic_DNA"/>
</dbReference>
<name>A0A4Y7JIX1_PAPSO</name>
<dbReference type="Gramene" id="RZC60506">
    <property type="protein sequence ID" value="RZC60506"/>
    <property type="gene ID" value="C5167_022270"/>
</dbReference>
<dbReference type="STRING" id="3469.A0A4Y7JIX1"/>
<dbReference type="PANTHER" id="PTHR35467">
    <property type="match status" value="1"/>
</dbReference>
<accession>A0A4Y7JIX1</accession>
<evidence type="ECO:0000313" key="1">
    <source>
        <dbReference type="EMBL" id="RZC60506.1"/>
    </source>
</evidence>
<reference evidence="1 2" key="1">
    <citation type="journal article" date="2018" name="Science">
        <title>The opium poppy genome and morphinan production.</title>
        <authorList>
            <person name="Guo L."/>
            <person name="Winzer T."/>
            <person name="Yang X."/>
            <person name="Li Y."/>
            <person name="Ning Z."/>
            <person name="He Z."/>
            <person name="Teodor R."/>
            <person name="Lu Y."/>
            <person name="Bowser T.A."/>
            <person name="Graham I.A."/>
            <person name="Ye K."/>
        </authorList>
    </citation>
    <scope>NUCLEOTIDE SEQUENCE [LARGE SCALE GENOMIC DNA]</scope>
    <source>
        <strain evidence="2">cv. HN1</strain>
        <tissue evidence="1">Leaves</tissue>
    </source>
</reference>
<dbReference type="AlphaFoldDB" id="A0A4Y7JIX1"/>
<gene>
    <name evidence="1" type="ORF">C5167_022270</name>
</gene>
<dbReference type="PANTHER" id="PTHR35467:SF2">
    <property type="entry name" value="PROTEIN NEOXANTHIN-DEFICIENT 1"/>
    <property type="match status" value="1"/>
</dbReference>
<protein>
    <submittedName>
        <fullName evidence="1">Uncharacterized protein</fullName>
    </submittedName>
</protein>
<evidence type="ECO:0000313" key="2">
    <source>
        <dbReference type="Proteomes" id="UP000316621"/>
    </source>
</evidence>
<organism evidence="1 2">
    <name type="scientific">Papaver somniferum</name>
    <name type="common">Opium poppy</name>
    <dbReference type="NCBI Taxonomy" id="3469"/>
    <lineage>
        <taxon>Eukaryota</taxon>
        <taxon>Viridiplantae</taxon>
        <taxon>Streptophyta</taxon>
        <taxon>Embryophyta</taxon>
        <taxon>Tracheophyta</taxon>
        <taxon>Spermatophyta</taxon>
        <taxon>Magnoliopsida</taxon>
        <taxon>Ranunculales</taxon>
        <taxon>Papaveraceae</taxon>
        <taxon>Papaveroideae</taxon>
        <taxon>Papaver</taxon>
    </lineage>
</organism>